<keyword evidence="3" id="KW-1185">Reference proteome</keyword>
<evidence type="ECO:0000256" key="1">
    <source>
        <dbReference type="SAM" id="Phobius"/>
    </source>
</evidence>
<name>A0A5C4TBC4_9BACL</name>
<feature type="transmembrane region" description="Helical" evidence="1">
    <location>
        <begin position="66"/>
        <end position="82"/>
    </location>
</feature>
<evidence type="ECO:0000313" key="2">
    <source>
        <dbReference type="EMBL" id="TNJ66363.1"/>
    </source>
</evidence>
<dbReference type="InterPro" id="IPR052022">
    <property type="entry name" value="26kDa_periplasmic_antigen"/>
</dbReference>
<keyword evidence="1" id="KW-1133">Transmembrane helix</keyword>
<dbReference type="GO" id="GO:0006974">
    <property type="term" value="P:DNA damage response"/>
    <property type="evidence" value="ECO:0007669"/>
    <property type="project" value="TreeGrafter"/>
</dbReference>
<keyword evidence="1" id="KW-0812">Transmembrane</keyword>
<evidence type="ECO:0000313" key="3">
    <source>
        <dbReference type="Proteomes" id="UP000307943"/>
    </source>
</evidence>
<proteinExistence type="predicted"/>
<dbReference type="PANTHER" id="PTHR34387">
    <property type="entry name" value="SLR1258 PROTEIN"/>
    <property type="match status" value="1"/>
</dbReference>
<dbReference type="Proteomes" id="UP000307943">
    <property type="component" value="Unassembled WGS sequence"/>
</dbReference>
<dbReference type="PANTHER" id="PTHR34387:SF1">
    <property type="entry name" value="PERIPLASMIC IMMUNOGENIC PROTEIN"/>
    <property type="match status" value="1"/>
</dbReference>
<dbReference type="Gene3D" id="3.30.110.170">
    <property type="entry name" value="Protein of unknown function (DUF541), domain 1"/>
    <property type="match status" value="1"/>
</dbReference>
<keyword evidence="1" id="KW-0472">Membrane</keyword>
<comment type="caution">
    <text evidence="2">The sequence shown here is derived from an EMBL/GenBank/DDBJ whole genome shotgun (WGS) entry which is preliminary data.</text>
</comment>
<gene>
    <name evidence="2" type="ORF">FE784_10320</name>
</gene>
<dbReference type="Pfam" id="PF04402">
    <property type="entry name" value="SIMPL"/>
    <property type="match status" value="1"/>
</dbReference>
<dbReference type="Gene3D" id="3.30.70.2970">
    <property type="entry name" value="Protein of unknown function (DUF541), domain 2"/>
    <property type="match status" value="1"/>
</dbReference>
<protein>
    <submittedName>
        <fullName evidence="2">DUF541 domain-containing protein</fullName>
    </submittedName>
</protein>
<accession>A0A5C4TBC4</accession>
<dbReference type="OrthoDB" id="1682722at2"/>
<organism evidence="2 3">
    <name type="scientific">Paenibacillus hemerocallicola</name>
    <dbReference type="NCBI Taxonomy" id="1172614"/>
    <lineage>
        <taxon>Bacteria</taxon>
        <taxon>Bacillati</taxon>
        <taxon>Bacillota</taxon>
        <taxon>Bacilli</taxon>
        <taxon>Bacillales</taxon>
        <taxon>Paenibacillaceae</taxon>
        <taxon>Paenibacillus</taxon>
    </lineage>
</organism>
<dbReference type="InterPro" id="IPR007497">
    <property type="entry name" value="SIMPL/DUF541"/>
</dbReference>
<sequence length="313" mass="33963">MHTPWKCWRRRWISWSRLSDGSANFFSKKFPLPATFSRNATFDKLKTHSDGSRGSETMNMVKSKKWLIAGIAAMALTTALYAQSLPSIGPGKVYAAEQAAAAQKNVVTVTGQGEMTISPDVAYVTLGIRTEAETAKDAQAANATAYEKLRDVLFNQYKLAAKDVQTNGFRVQPEYSYTERDPKIKGYSATQTLQVTYRDLNNLGTFLDAASAAGANQIEGVRFSTEKGQEYELQVIEKAMDNAKAKAEAIAKYAGKELKGIVAVNQGGGVAVPVQYSNIAMMEKSAAMDAAGGTSISTGELKVTTNVTVQYEF</sequence>
<dbReference type="AlphaFoldDB" id="A0A5C4TBC4"/>
<dbReference type="EMBL" id="VDCQ01000011">
    <property type="protein sequence ID" value="TNJ66363.1"/>
    <property type="molecule type" value="Genomic_DNA"/>
</dbReference>
<reference evidence="2 3" key="1">
    <citation type="submission" date="2019-05" db="EMBL/GenBank/DDBJ databases">
        <title>We sequenced the genome of Paenibacillus hemerocallicola KCTC 33185 for further insight into its adaptation and study the phylogeny of Paenibacillus.</title>
        <authorList>
            <person name="Narsing Rao M.P."/>
        </authorList>
    </citation>
    <scope>NUCLEOTIDE SEQUENCE [LARGE SCALE GENOMIC DNA]</scope>
    <source>
        <strain evidence="2 3">KCTC 33185</strain>
    </source>
</reference>